<dbReference type="InterPro" id="IPR011701">
    <property type="entry name" value="MFS"/>
</dbReference>
<feature type="domain" description="Major facilitator superfamily (MFS) profile" evidence="7">
    <location>
        <begin position="142"/>
        <end position="569"/>
    </location>
</feature>
<evidence type="ECO:0000256" key="4">
    <source>
        <dbReference type="ARBA" id="ARBA00022989"/>
    </source>
</evidence>
<proteinExistence type="predicted"/>
<dbReference type="EMBL" id="SPMZ01000026">
    <property type="protein sequence ID" value="NMQ19419.1"/>
    <property type="molecule type" value="Genomic_DNA"/>
</dbReference>
<dbReference type="Proteomes" id="UP000760480">
    <property type="component" value="Unassembled WGS sequence"/>
</dbReference>
<reference evidence="8 9" key="1">
    <citation type="submission" date="2019-03" db="EMBL/GenBank/DDBJ databases">
        <title>Metabolic reconstructions from genomes of highly enriched 'Candidatus Accumulibacter' and 'Candidatus Competibacter' bioreactor populations.</title>
        <authorList>
            <person name="Annavajhala M.K."/>
            <person name="Welles L."/>
            <person name="Abbas B."/>
            <person name="Sorokin D."/>
            <person name="Park H."/>
            <person name="Van Loosdrecht M."/>
            <person name="Chandran K."/>
        </authorList>
    </citation>
    <scope>NUCLEOTIDE SEQUENCE [LARGE SCALE GENOMIC DNA]</scope>
    <source>
        <strain evidence="8 9">SBR_G</strain>
    </source>
</reference>
<feature type="transmembrane region" description="Helical" evidence="6">
    <location>
        <begin position="184"/>
        <end position="204"/>
    </location>
</feature>
<sequence>MLDPSVEFEVLVVPHGRGAIIDIPLCITLGILLIGCLALLAMIVRRAPSMPEQWSLQNVGWPLVVVNSAAQLLALCMYMSNFTLMASGDPAIVSGLLDVVIEIAITLVIAALLFVELLILLFKVLQSDSAGGCSPSPRVDPGRIRPVVFLLLFGVDLSAAFVPLHMKNLYQPLWGLPEDVVLGLPISVMFLCVGISIILSGIWLDRRGWHEPLLVGLALGVSAMLYAWLAPSAIHFILAMGLCGLGYGLALMAPQGFVMVHTDDKNKARGLAYLFAGLYAGSICGTAAGAMLAERIGYGPVFLLSAVMILLAMGYTWFALHGVFKRRGGYERRTLHRYRGLILGGLFKPTRSRDESAGSRPTLASVTARHYWDFLSNRYVLSLVFLSSLPSAIAVIGLLNYFIPVYLDRFGISQSIIGGVLILYGLCMVYLGPLISHYIDASNNKRWFVIAGCVLGGCAFLGFQFFTGLLGTIVAVLLLGLSSCLVLASQTTYALTLDVTHRLGQGRSIGIFRATSRVGQMLGPILFGWLIMSTDIHQGLVYFGLGYLATAVLFAIATSASLLSDKGSFCHARPQ</sequence>
<feature type="transmembrane region" description="Helical" evidence="6">
    <location>
        <begin position="540"/>
        <end position="563"/>
    </location>
</feature>
<feature type="transmembrane region" description="Helical" evidence="6">
    <location>
        <begin position="415"/>
        <end position="435"/>
    </location>
</feature>
<feature type="transmembrane region" description="Helical" evidence="6">
    <location>
        <begin position="56"/>
        <end position="80"/>
    </location>
</feature>
<dbReference type="RefSeq" id="WP_211203093.1">
    <property type="nucleotide sequence ID" value="NZ_SPMZ01000026.1"/>
</dbReference>
<feature type="transmembrane region" description="Helical" evidence="6">
    <location>
        <begin position="447"/>
        <end position="467"/>
    </location>
</feature>
<keyword evidence="9" id="KW-1185">Reference proteome</keyword>
<keyword evidence="2" id="KW-0813">Transport</keyword>
<organism evidence="8 9">
    <name type="scientific">Candidatus Competibacter phosphatis</name>
    <dbReference type="NCBI Taxonomy" id="221280"/>
    <lineage>
        <taxon>Bacteria</taxon>
        <taxon>Pseudomonadati</taxon>
        <taxon>Pseudomonadota</taxon>
        <taxon>Gammaproteobacteria</taxon>
        <taxon>Candidatus Competibacteraceae</taxon>
        <taxon>Candidatus Competibacter</taxon>
    </lineage>
</organism>
<feature type="transmembrane region" description="Helical" evidence="6">
    <location>
        <begin position="473"/>
        <end position="497"/>
    </location>
</feature>
<accession>A0ABX1TL91</accession>
<protein>
    <submittedName>
        <fullName evidence="8">MFS transporter</fullName>
    </submittedName>
</protein>
<dbReference type="SUPFAM" id="SSF103473">
    <property type="entry name" value="MFS general substrate transporter"/>
    <property type="match status" value="1"/>
</dbReference>
<evidence type="ECO:0000313" key="8">
    <source>
        <dbReference type="EMBL" id="NMQ19419.1"/>
    </source>
</evidence>
<feature type="transmembrane region" description="Helical" evidence="6">
    <location>
        <begin position="379"/>
        <end position="403"/>
    </location>
</feature>
<dbReference type="InterPro" id="IPR050930">
    <property type="entry name" value="MFS_Vesicular_Transporter"/>
</dbReference>
<dbReference type="InterPro" id="IPR036259">
    <property type="entry name" value="MFS_trans_sf"/>
</dbReference>
<keyword evidence="5 6" id="KW-0472">Membrane</keyword>
<evidence type="ECO:0000256" key="5">
    <source>
        <dbReference type="ARBA" id="ARBA00023136"/>
    </source>
</evidence>
<feature type="transmembrane region" description="Helical" evidence="6">
    <location>
        <begin position="298"/>
        <end position="324"/>
    </location>
</feature>
<evidence type="ECO:0000313" key="9">
    <source>
        <dbReference type="Proteomes" id="UP000760480"/>
    </source>
</evidence>
<dbReference type="PROSITE" id="PS50850">
    <property type="entry name" value="MFS"/>
    <property type="match status" value="1"/>
</dbReference>
<feature type="transmembrane region" description="Helical" evidence="6">
    <location>
        <begin position="20"/>
        <end position="44"/>
    </location>
</feature>
<evidence type="ECO:0000256" key="6">
    <source>
        <dbReference type="SAM" id="Phobius"/>
    </source>
</evidence>
<evidence type="ECO:0000256" key="1">
    <source>
        <dbReference type="ARBA" id="ARBA00004141"/>
    </source>
</evidence>
<dbReference type="PANTHER" id="PTHR23506">
    <property type="entry name" value="GH10249P"/>
    <property type="match status" value="1"/>
</dbReference>
<feature type="transmembrane region" description="Helical" evidence="6">
    <location>
        <begin position="146"/>
        <end position="164"/>
    </location>
</feature>
<keyword evidence="3 6" id="KW-0812">Transmembrane</keyword>
<evidence type="ECO:0000259" key="7">
    <source>
        <dbReference type="PROSITE" id="PS50850"/>
    </source>
</evidence>
<gene>
    <name evidence="8" type="ORF">E4P82_09565</name>
</gene>
<feature type="transmembrane region" description="Helical" evidence="6">
    <location>
        <begin position="213"/>
        <end position="230"/>
    </location>
</feature>
<dbReference type="Gene3D" id="1.20.1250.20">
    <property type="entry name" value="MFS general substrate transporter like domains"/>
    <property type="match status" value="1"/>
</dbReference>
<feature type="transmembrane region" description="Helical" evidence="6">
    <location>
        <begin position="518"/>
        <end position="534"/>
    </location>
</feature>
<dbReference type="InterPro" id="IPR020846">
    <property type="entry name" value="MFS_dom"/>
</dbReference>
<name>A0ABX1TL91_9GAMM</name>
<feature type="transmembrane region" description="Helical" evidence="6">
    <location>
        <begin position="100"/>
        <end position="125"/>
    </location>
</feature>
<feature type="transmembrane region" description="Helical" evidence="6">
    <location>
        <begin position="236"/>
        <end position="258"/>
    </location>
</feature>
<dbReference type="PANTHER" id="PTHR23506:SF23">
    <property type="entry name" value="GH10249P"/>
    <property type="match status" value="1"/>
</dbReference>
<comment type="caution">
    <text evidence="8">The sequence shown here is derived from an EMBL/GenBank/DDBJ whole genome shotgun (WGS) entry which is preliminary data.</text>
</comment>
<evidence type="ECO:0000256" key="2">
    <source>
        <dbReference type="ARBA" id="ARBA00022448"/>
    </source>
</evidence>
<dbReference type="Pfam" id="PF07690">
    <property type="entry name" value="MFS_1"/>
    <property type="match status" value="1"/>
</dbReference>
<evidence type="ECO:0000256" key="3">
    <source>
        <dbReference type="ARBA" id="ARBA00022692"/>
    </source>
</evidence>
<comment type="subcellular location">
    <subcellularLocation>
        <location evidence="1">Membrane</location>
        <topology evidence="1">Multi-pass membrane protein</topology>
    </subcellularLocation>
</comment>
<feature type="transmembrane region" description="Helical" evidence="6">
    <location>
        <begin position="270"/>
        <end position="292"/>
    </location>
</feature>
<keyword evidence="4 6" id="KW-1133">Transmembrane helix</keyword>